<dbReference type="EMBL" id="HG916765">
    <property type="protein sequence ID" value="CDM23045.1"/>
    <property type="molecule type" value="Genomic_DNA"/>
</dbReference>
<keyword evidence="1" id="KW-0472">Membrane</keyword>
<dbReference type="RefSeq" id="WP_043679874.1">
    <property type="nucleotide sequence ID" value="NZ_HG916765.1"/>
</dbReference>
<feature type="transmembrane region" description="Helical" evidence="1">
    <location>
        <begin position="64"/>
        <end position="81"/>
    </location>
</feature>
<proteinExistence type="predicted"/>
<dbReference type="HOGENOM" id="CLU_2477667_0_0_4"/>
<sequence>MTNPCKDEIDSILAQQRLHTEQIQELCEVVRRIEADTAGIVDVFQSLNGAFKVLHCIGKLARPIGWIAAAVTAVVAAWASIKHGVIK</sequence>
<evidence type="ECO:0008006" key="4">
    <source>
        <dbReference type="Google" id="ProtNLM"/>
    </source>
</evidence>
<keyword evidence="1" id="KW-0812">Transmembrane</keyword>
<dbReference type="STRING" id="1437824.BN940_02846"/>
<evidence type="ECO:0000313" key="2">
    <source>
        <dbReference type="EMBL" id="CDM23045.1"/>
    </source>
</evidence>
<evidence type="ECO:0000313" key="3">
    <source>
        <dbReference type="Proteomes" id="UP000019805"/>
    </source>
</evidence>
<dbReference type="Proteomes" id="UP000019805">
    <property type="component" value="Chromosome"/>
</dbReference>
<reference evidence="2 3" key="1">
    <citation type="journal article" date="2014" name="BMC Microbiol.">
        <title>The oxygen-independent metabolism of cyclic monoterpenes in Castellaniella defragrans 65Phen.</title>
        <authorList>
            <person name="Petasch J."/>
            <person name="Disch E.M."/>
            <person name="Markert S."/>
            <person name="Becher D."/>
            <person name="Schweder T."/>
            <person name="Huttel B."/>
            <person name="Reinhardt R."/>
            <person name="Harder J."/>
        </authorList>
    </citation>
    <scope>NUCLEOTIDE SEQUENCE [LARGE SCALE GENOMIC DNA]</scope>
    <source>
        <strain evidence="2">65Phen</strain>
    </source>
</reference>
<name>W8X8G7_CASD6</name>
<protein>
    <recommendedName>
        <fullName evidence="4">Transmembrane protein</fullName>
    </recommendedName>
</protein>
<evidence type="ECO:0000256" key="1">
    <source>
        <dbReference type="SAM" id="Phobius"/>
    </source>
</evidence>
<dbReference type="OrthoDB" id="8641251at2"/>
<keyword evidence="3" id="KW-1185">Reference proteome</keyword>
<dbReference type="KEGG" id="cdn:BN940_02846"/>
<gene>
    <name evidence="2" type="ORF">BN940_02846</name>
</gene>
<organism evidence="2 3">
    <name type="scientific">Castellaniella defragrans (strain DSM 12143 / CCUG 39792 / 65Phen)</name>
    <name type="common">Alcaligenes defragrans</name>
    <dbReference type="NCBI Taxonomy" id="1437824"/>
    <lineage>
        <taxon>Bacteria</taxon>
        <taxon>Pseudomonadati</taxon>
        <taxon>Pseudomonadota</taxon>
        <taxon>Betaproteobacteria</taxon>
        <taxon>Burkholderiales</taxon>
        <taxon>Alcaligenaceae</taxon>
        <taxon>Castellaniella</taxon>
    </lineage>
</organism>
<accession>W8X8G7</accession>
<dbReference type="AlphaFoldDB" id="W8X8G7"/>
<keyword evidence="1" id="KW-1133">Transmembrane helix</keyword>